<proteinExistence type="predicted"/>
<protein>
    <submittedName>
        <fullName evidence="2">Asparagine synthetase B</fullName>
    </submittedName>
</protein>
<evidence type="ECO:0000259" key="1">
    <source>
        <dbReference type="Pfam" id="PF00733"/>
    </source>
</evidence>
<dbReference type="InterPro" id="IPR014729">
    <property type="entry name" value="Rossmann-like_a/b/a_fold"/>
</dbReference>
<dbReference type="AlphaFoldDB" id="A0A918TAI6"/>
<dbReference type="GO" id="GO:0004066">
    <property type="term" value="F:asparagine synthase (glutamine-hydrolyzing) activity"/>
    <property type="evidence" value="ECO:0007669"/>
    <property type="project" value="InterPro"/>
</dbReference>
<dbReference type="Pfam" id="PF00733">
    <property type="entry name" value="Asn_synthase"/>
    <property type="match status" value="1"/>
</dbReference>
<organism evidence="2 3">
    <name type="scientific">Streptomyces cinnamoneus</name>
    <name type="common">Streptoverticillium cinnamoneum</name>
    <dbReference type="NCBI Taxonomy" id="53446"/>
    <lineage>
        <taxon>Bacteria</taxon>
        <taxon>Bacillati</taxon>
        <taxon>Actinomycetota</taxon>
        <taxon>Actinomycetes</taxon>
        <taxon>Kitasatosporales</taxon>
        <taxon>Streptomycetaceae</taxon>
        <taxon>Streptomyces</taxon>
        <taxon>Streptomyces cinnamoneus group</taxon>
    </lineage>
</organism>
<dbReference type="EMBL" id="BMVB01000002">
    <property type="protein sequence ID" value="GHC36020.1"/>
    <property type="molecule type" value="Genomic_DNA"/>
</dbReference>
<comment type="caution">
    <text evidence="2">The sequence shown here is derived from an EMBL/GenBank/DDBJ whole genome shotgun (WGS) entry which is preliminary data.</text>
</comment>
<feature type="domain" description="Asparagine synthetase" evidence="1">
    <location>
        <begin position="333"/>
        <end position="605"/>
    </location>
</feature>
<evidence type="ECO:0000313" key="3">
    <source>
        <dbReference type="Proteomes" id="UP000646244"/>
    </source>
</evidence>
<dbReference type="RefSeq" id="WP_190108070.1">
    <property type="nucleotide sequence ID" value="NZ_BMVB01000002.1"/>
</dbReference>
<dbReference type="GO" id="GO:0006529">
    <property type="term" value="P:asparagine biosynthetic process"/>
    <property type="evidence" value="ECO:0007669"/>
    <property type="project" value="InterPro"/>
</dbReference>
<dbReference type="Proteomes" id="UP000646244">
    <property type="component" value="Unassembled WGS sequence"/>
</dbReference>
<accession>A0A918TAI6</accession>
<name>A0A918TAI6_STRCJ</name>
<dbReference type="InterPro" id="IPR001962">
    <property type="entry name" value="Asn_synthase"/>
</dbReference>
<reference evidence="2" key="2">
    <citation type="submission" date="2020-09" db="EMBL/GenBank/DDBJ databases">
        <authorList>
            <person name="Sun Q."/>
            <person name="Ohkuma M."/>
        </authorList>
    </citation>
    <scope>NUCLEOTIDE SEQUENCE</scope>
    <source>
        <strain evidence="2">JCM 4633</strain>
    </source>
</reference>
<evidence type="ECO:0000313" key="2">
    <source>
        <dbReference type="EMBL" id="GHC36020.1"/>
    </source>
</evidence>
<gene>
    <name evidence="2" type="primary">asnB</name>
    <name evidence="2" type="ORF">GCM10010507_06310</name>
</gene>
<reference evidence="2" key="1">
    <citation type="journal article" date="2014" name="Int. J. Syst. Evol. Microbiol.">
        <title>Complete genome sequence of Corynebacterium casei LMG S-19264T (=DSM 44701T), isolated from a smear-ripened cheese.</title>
        <authorList>
            <consortium name="US DOE Joint Genome Institute (JGI-PGF)"/>
            <person name="Walter F."/>
            <person name="Albersmeier A."/>
            <person name="Kalinowski J."/>
            <person name="Ruckert C."/>
        </authorList>
    </citation>
    <scope>NUCLEOTIDE SEQUENCE</scope>
    <source>
        <strain evidence="2">JCM 4633</strain>
    </source>
</reference>
<sequence length="611" mass="65121">MELRTDTAGGTSVGAPPADVAFLVLPDGDAGRAALAALRAPGPRVIGHASGRPWLVGRWPDGAVAVATAGRTRIAVIGDCPLARAELKAAAGRLRDVTGLDELARRLPGSAHLLASAGGRVRIQGGVAGVRSVYRARVAGVTVAADRPDALARTTTAHIDERLLALRLMRPGVPHPLRERTLWRGVDAVAPGSCLIVDPDGTARTARWWEPPEPLLSLDQGAPLLREALAAAVRARGRVAGGVVSADDSGGMDSAAVAHLAAAPDRRLITVRMQRRGADDEAAGQPPGAGDEHVLLRHDRSPALYAGLDRGTGVLPAEPAHWVRAAARFEEAARQMAARGSRLHFGGHGGDELFTPPAAHLHTLARTHPRIAVRHLRERRAEARWPLIATWRAVADSKDFPAWLTHGADRLTSAPPRPDRPQLGWTAELRMPGWVTADAVYTSREVLIDASYEPLAPDRGTHRTLERIRRAGAAVGYATRLAAAHGIRLAAPCLDDRVIEAALAVPAHERAAPHRRKPLLAEAVRDLLPDGPGARPARRGPDDEDALYGFRRHRRALLALFDGSELARLGLVDDTAVRAALRAPHPTVESLLTLEPTLACEAWLRTLLPAP</sequence>
<dbReference type="Gene3D" id="3.40.50.620">
    <property type="entry name" value="HUPs"/>
    <property type="match status" value="2"/>
</dbReference>
<dbReference type="SUPFAM" id="SSF52402">
    <property type="entry name" value="Adenine nucleotide alpha hydrolases-like"/>
    <property type="match status" value="1"/>
</dbReference>